<dbReference type="GO" id="GO:0097175">
    <property type="term" value="P:1,6-anhydro-N-acetyl-beta-muramic acid catabolic process"/>
    <property type="evidence" value="ECO:0007669"/>
    <property type="project" value="UniProtKB-UniRule"/>
</dbReference>
<dbReference type="CDD" id="cd05007">
    <property type="entry name" value="SIS_Etherase"/>
    <property type="match status" value="1"/>
</dbReference>
<evidence type="ECO:0000259" key="4">
    <source>
        <dbReference type="PROSITE" id="PS51464"/>
    </source>
</evidence>
<keyword evidence="6" id="KW-1185">Reference proteome</keyword>
<dbReference type="GO" id="GO:0016803">
    <property type="term" value="F:ether hydrolase activity"/>
    <property type="evidence" value="ECO:0007669"/>
    <property type="project" value="TreeGrafter"/>
</dbReference>
<comment type="pathway">
    <text evidence="3">Amino-sugar metabolism; 1,6-anhydro-N-acetylmuramate degradation.</text>
</comment>
<feature type="domain" description="SIS" evidence="4">
    <location>
        <begin position="51"/>
        <end position="214"/>
    </location>
</feature>
<dbReference type="Proteomes" id="UP000502415">
    <property type="component" value="Chromosome"/>
</dbReference>
<gene>
    <name evidence="3" type="primary">murQ</name>
    <name evidence="5" type="ORF">HH212_08575</name>
</gene>
<evidence type="ECO:0000256" key="3">
    <source>
        <dbReference type="HAMAP-Rule" id="MF_00068"/>
    </source>
</evidence>
<dbReference type="InterPro" id="IPR046348">
    <property type="entry name" value="SIS_dom_sf"/>
</dbReference>
<dbReference type="Gene3D" id="1.10.8.1080">
    <property type="match status" value="1"/>
</dbReference>
<dbReference type="PROSITE" id="PS01272">
    <property type="entry name" value="GCKR"/>
    <property type="match status" value="1"/>
</dbReference>
<comment type="similarity">
    <text evidence="3">Belongs to the GCKR-like family. MurNAc-6-P etherase subfamily.</text>
</comment>
<dbReference type="InterPro" id="IPR040190">
    <property type="entry name" value="MURQ/GCKR"/>
</dbReference>
<dbReference type="InterPro" id="IPR005488">
    <property type="entry name" value="Etherase_MurQ"/>
</dbReference>
<reference evidence="5 6" key="1">
    <citation type="submission" date="2020-04" db="EMBL/GenBank/DDBJ databases">
        <title>Genome sequencing of novel species.</title>
        <authorList>
            <person name="Heo J."/>
            <person name="Kim S.-J."/>
            <person name="Kim J.-S."/>
            <person name="Hong S.-B."/>
            <person name="Kwon S.-W."/>
        </authorList>
    </citation>
    <scope>NUCLEOTIDE SEQUENCE [LARGE SCALE GENOMIC DNA]</scope>
    <source>
        <strain evidence="5 6">GN2-R2</strain>
    </source>
</reference>
<comment type="function">
    <text evidence="3">Specifically catalyzes the cleavage of the D-lactyl ether substituent of MurNAc 6-phosphate, producing GlcNAc 6-phosphate and D-lactate. Together with AnmK, is also required for the utilization of anhydro-N-acetylmuramic acid (anhMurNAc) either imported from the medium or derived from its own cell wall murein, and thus plays a role in cell wall recycling.</text>
</comment>
<comment type="catalytic activity">
    <reaction evidence="3">
        <text>N-acetyl-D-muramate 6-phosphate + H2O = N-acetyl-D-glucosamine 6-phosphate + (R)-lactate</text>
        <dbReference type="Rhea" id="RHEA:26410"/>
        <dbReference type="ChEBI" id="CHEBI:15377"/>
        <dbReference type="ChEBI" id="CHEBI:16004"/>
        <dbReference type="ChEBI" id="CHEBI:57513"/>
        <dbReference type="ChEBI" id="CHEBI:58722"/>
        <dbReference type="EC" id="4.2.1.126"/>
    </reaction>
</comment>
<comment type="subunit">
    <text evidence="3">Homodimer.</text>
</comment>
<dbReference type="GO" id="GO:0097367">
    <property type="term" value="F:carbohydrate derivative binding"/>
    <property type="evidence" value="ECO:0007669"/>
    <property type="project" value="InterPro"/>
</dbReference>
<proteinExistence type="inferred from homology"/>
<accession>A0A7Z2VV85</accession>
<dbReference type="InterPro" id="IPR005486">
    <property type="entry name" value="Glucokinase_regulatory_CS"/>
</dbReference>
<evidence type="ECO:0000256" key="1">
    <source>
        <dbReference type="ARBA" id="ARBA00023239"/>
    </source>
</evidence>
<dbReference type="PROSITE" id="PS51464">
    <property type="entry name" value="SIS"/>
    <property type="match status" value="1"/>
</dbReference>
<evidence type="ECO:0000256" key="2">
    <source>
        <dbReference type="ARBA" id="ARBA00023277"/>
    </source>
</evidence>
<comment type="pathway">
    <text evidence="3">Amino-sugar metabolism; N-acetylmuramate degradation.</text>
</comment>
<protein>
    <recommendedName>
        <fullName evidence="3">N-acetylmuramic acid 6-phosphate etherase</fullName>
        <shortName evidence="3">MurNAc-6-P etherase</shortName>
        <ecNumber evidence="3">4.2.1.126</ecNumber>
    </recommendedName>
    <alternativeName>
        <fullName evidence="3">N-acetylmuramic acid 6-phosphate hydrolase</fullName>
    </alternativeName>
    <alternativeName>
        <fullName evidence="3">N-acetylmuramic acid 6-phosphate lyase</fullName>
    </alternativeName>
</protein>
<dbReference type="NCBIfam" id="NF009222">
    <property type="entry name" value="PRK12570.1"/>
    <property type="match status" value="1"/>
</dbReference>
<keyword evidence="2 3" id="KW-0119">Carbohydrate metabolism</keyword>
<dbReference type="NCBIfam" id="NF003915">
    <property type="entry name" value="PRK05441.1"/>
    <property type="match status" value="1"/>
</dbReference>
<dbReference type="PANTHER" id="PTHR10088:SF4">
    <property type="entry name" value="GLUCOKINASE REGULATORY PROTEIN"/>
    <property type="match status" value="1"/>
</dbReference>
<evidence type="ECO:0000313" key="6">
    <source>
        <dbReference type="Proteomes" id="UP000502415"/>
    </source>
</evidence>
<sequence>MLNTETPATQHASLDQYPTAELVNVLVDDQFKAVEAVRAAAPAIGAAVAAALPRMQAGGRLVYVGAGTSGRLGVLDSVELYPTFSWPHERAVALLAGGSGAMFVAVEGAEDDVAQGAADIAGARVEANDVVLLVAASGATPYVLGALRAARAAGALTVGFANNPGAPVAQEADIGIVLDTGAEAISGSTRLKAGTSQKIALNTFSSALMVRLNKVYGNLMVDLKATNAKLVRRAVRLTVFATGAEEADARAVLEQCGFHVKVAIVALSRNIPVEQARALLETAHGSVRQALGA</sequence>
<organism evidence="5 6">
    <name type="scientific">Massilia forsythiae</name>
    <dbReference type="NCBI Taxonomy" id="2728020"/>
    <lineage>
        <taxon>Bacteria</taxon>
        <taxon>Pseudomonadati</taxon>
        <taxon>Pseudomonadota</taxon>
        <taxon>Betaproteobacteria</taxon>
        <taxon>Burkholderiales</taxon>
        <taxon>Oxalobacteraceae</taxon>
        <taxon>Telluria group</taxon>
        <taxon>Massilia</taxon>
    </lineage>
</organism>
<dbReference type="RefSeq" id="WP_170202109.1">
    <property type="nucleotide sequence ID" value="NZ_CP051685.1"/>
</dbReference>
<dbReference type="GO" id="GO:0009254">
    <property type="term" value="P:peptidoglycan turnover"/>
    <property type="evidence" value="ECO:0007669"/>
    <property type="project" value="UniProtKB-UniRule"/>
</dbReference>
<evidence type="ECO:0000313" key="5">
    <source>
        <dbReference type="EMBL" id="QJE00076.1"/>
    </source>
</evidence>
<keyword evidence="1 3" id="KW-0456">Lyase</keyword>
<dbReference type="AlphaFoldDB" id="A0A7Z2VV85"/>
<dbReference type="SUPFAM" id="SSF53697">
    <property type="entry name" value="SIS domain"/>
    <property type="match status" value="1"/>
</dbReference>
<dbReference type="GO" id="GO:0097173">
    <property type="term" value="P:N-acetylmuramic acid catabolic process"/>
    <property type="evidence" value="ECO:0007669"/>
    <property type="project" value="UniProtKB-UniPathway"/>
</dbReference>
<comment type="pathway">
    <text evidence="3">Cell wall biogenesis; peptidoglycan recycling.</text>
</comment>
<feature type="active site" description="Proton donor" evidence="3">
    <location>
        <position position="79"/>
    </location>
</feature>
<dbReference type="FunFam" id="1.10.8.1080:FF:000001">
    <property type="entry name" value="N-acetylmuramic acid 6-phosphate etherase"/>
    <property type="match status" value="1"/>
</dbReference>
<dbReference type="HAMAP" id="MF_00068">
    <property type="entry name" value="MurQ"/>
    <property type="match status" value="1"/>
</dbReference>
<dbReference type="UniPathway" id="UPA00343"/>
<dbReference type="KEGG" id="mfy:HH212_08575"/>
<name>A0A7Z2VV85_9BURK</name>
<dbReference type="PANTHER" id="PTHR10088">
    <property type="entry name" value="GLUCOKINASE REGULATORY PROTEIN"/>
    <property type="match status" value="1"/>
</dbReference>
<dbReference type="EC" id="4.2.1.126" evidence="3"/>
<dbReference type="UniPathway" id="UPA00544"/>
<feature type="active site" evidence="3">
    <location>
        <position position="110"/>
    </location>
</feature>
<comment type="miscellaneous">
    <text evidence="3">A lyase-type mechanism (elimination/hydration) is suggested for the cleavage of the lactyl ether bond of MurNAc 6-phosphate, with the formation of an alpha,beta-unsaturated aldehyde intermediate with (E)-stereochemistry, followed by the syn addition of water to give product.</text>
</comment>
<dbReference type="InterPro" id="IPR001347">
    <property type="entry name" value="SIS_dom"/>
</dbReference>
<dbReference type="Pfam" id="PF22645">
    <property type="entry name" value="GKRP_SIS_N"/>
    <property type="match status" value="1"/>
</dbReference>
<dbReference type="EMBL" id="CP051685">
    <property type="protein sequence ID" value="QJE00076.1"/>
    <property type="molecule type" value="Genomic_DNA"/>
</dbReference>
<dbReference type="Gene3D" id="3.40.50.10490">
    <property type="entry name" value="Glucose-6-phosphate isomerase like protein, domain 1"/>
    <property type="match status" value="1"/>
</dbReference>
<dbReference type="UniPathway" id="UPA00342"/>
<dbReference type="GO" id="GO:0046348">
    <property type="term" value="P:amino sugar catabolic process"/>
    <property type="evidence" value="ECO:0007669"/>
    <property type="project" value="InterPro"/>
</dbReference>
<dbReference type="GO" id="GO:0016835">
    <property type="term" value="F:carbon-oxygen lyase activity"/>
    <property type="evidence" value="ECO:0007669"/>
    <property type="project" value="UniProtKB-UniRule"/>
</dbReference>